<comment type="function">
    <text evidence="1">Substrate recognition and binding subunit of the essential mitochondrial processing protease (MPP), which cleaves the mitochondrial sequence off newly imported precursors proteins.</text>
</comment>
<keyword evidence="4" id="KW-0809">Transit peptide</keyword>
<evidence type="ECO:0000256" key="5">
    <source>
        <dbReference type="ARBA" id="ARBA00023128"/>
    </source>
</evidence>
<evidence type="ECO:0000259" key="8">
    <source>
        <dbReference type="Pfam" id="PF00675"/>
    </source>
</evidence>
<dbReference type="Proteomes" id="UP000000591">
    <property type="component" value="Chromosome III"/>
</dbReference>
<evidence type="ECO:0000256" key="3">
    <source>
        <dbReference type="ARBA" id="ARBA00007261"/>
    </source>
</evidence>
<proteinExistence type="inferred from homology"/>
<keyword evidence="11" id="KW-1185">Reference proteome</keyword>
<dbReference type="GO" id="GO:0006627">
    <property type="term" value="P:protein processing involved in protein targeting to mitochondrion"/>
    <property type="evidence" value="ECO:0000318"/>
    <property type="project" value="GO_Central"/>
</dbReference>
<dbReference type="Gene3D" id="3.30.830.10">
    <property type="entry name" value="Metalloenzyme, LuxS/M16 peptidase-like"/>
    <property type="match status" value="2"/>
</dbReference>
<keyword evidence="5" id="KW-0496">Mitochondrion</keyword>
<evidence type="ECO:0000259" key="9">
    <source>
        <dbReference type="Pfam" id="PF05193"/>
    </source>
</evidence>
<dbReference type="eggNOG" id="KOG2067">
    <property type="taxonomic scope" value="Eukaryota"/>
</dbReference>
<dbReference type="InterPro" id="IPR011765">
    <property type="entry name" value="Pept_M16_N"/>
</dbReference>
<gene>
    <name evidence="10" type="ORF">AGOS_ACR069C</name>
</gene>
<organism evidence="10 11">
    <name type="scientific">Eremothecium gossypii (strain ATCC 10895 / CBS 109.51 / FGSC 9923 / NRRL Y-1056)</name>
    <name type="common">Yeast</name>
    <name type="synonym">Ashbya gossypii</name>
    <dbReference type="NCBI Taxonomy" id="284811"/>
    <lineage>
        <taxon>Eukaryota</taxon>
        <taxon>Fungi</taxon>
        <taxon>Dikarya</taxon>
        <taxon>Ascomycota</taxon>
        <taxon>Saccharomycotina</taxon>
        <taxon>Saccharomycetes</taxon>
        <taxon>Saccharomycetales</taxon>
        <taxon>Saccharomycetaceae</taxon>
        <taxon>Eremothecium</taxon>
    </lineage>
</organism>
<dbReference type="GO" id="GO:0061133">
    <property type="term" value="F:endopeptidase activator activity"/>
    <property type="evidence" value="ECO:0007669"/>
    <property type="project" value="EnsemblFungi"/>
</dbReference>
<dbReference type="PANTHER" id="PTHR11851:SF49">
    <property type="entry name" value="MITOCHONDRIAL-PROCESSING PEPTIDASE SUBUNIT ALPHA"/>
    <property type="match status" value="1"/>
</dbReference>
<evidence type="ECO:0000256" key="7">
    <source>
        <dbReference type="ARBA" id="ARBA00032315"/>
    </source>
</evidence>
<dbReference type="GO" id="GO:0004222">
    <property type="term" value="F:metalloendopeptidase activity"/>
    <property type="evidence" value="ECO:0007669"/>
    <property type="project" value="EnsemblFungi"/>
</dbReference>
<evidence type="ECO:0000313" key="10">
    <source>
        <dbReference type="EMBL" id="AAS51295.1"/>
    </source>
</evidence>
<evidence type="ECO:0000256" key="4">
    <source>
        <dbReference type="ARBA" id="ARBA00022946"/>
    </source>
</evidence>
<evidence type="ECO:0000256" key="2">
    <source>
        <dbReference type="ARBA" id="ARBA00004305"/>
    </source>
</evidence>
<dbReference type="RefSeq" id="NP_983471.1">
    <property type="nucleotide sequence ID" value="NM_208824.1"/>
</dbReference>
<dbReference type="GO" id="GO:0005739">
    <property type="term" value="C:mitochondrion"/>
    <property type="evidence" value="ECO:0000318"/>
    <property type="project" value="GO_Central"/>
</dbReference>
<dbReference type="GO" id="GO:0017087">
    <property type="term" value="C:mitochondrial processing peptidase complex"/>
    <property type="evidence" value="ECO:0007669"/>
    <property type="project" value="EnsemblFungi"/>
</dbReference>
<dbReference type="FunFam" id="3.30.830.10:FF:000023">
    <property type="entry name" value="Mitochondrial processing peptidase alpha subunit"/>
    <property type="match status" value="1"/>
</dbReference>
<feature type="domain" description="Peptidase M16 C-terminal" evidence="9">
    <location>
        <begin position="191"/>
        <end position="383"/>
    </location>
</feature>
<dbReference type="FunCoup" id="Q75C48">
    <property type="interactions" value="1071"/>
</dbReference>
<dbReference type="InterPro" id="IPR011249">
    <property type="entry name" value="Metalloenz_LuxS/M16"/>
</dbReference>
<dbReference type="InterPro" id="IPR007863">
    <property type="entry name" value="Peptidase_M16_C"/>
</dbReference>
<evidence type="ECO:0000256" key="6">
    <source>
        <dbReference type="ARBA" id="ARBA00030006"/>
    </source>
</evidence>
<reference evidence="11" key="2">
    <citation type="journal article" date="2013" name="G3 (Bethesda)">
        <title>Genomes of Ashbya fungi isolated from insects reveal four mating-type loci, numerous translocations, lack of transposons, and distinct gene duplications.</title>
        <authorList>
            <person name="Dietrich F.S."/>
            <person name="Voegeli S."/>
            <person name="Kuo S."/>
            <person name="Philippsen P."/>
        </authorList>
    </citation>
    <scope>GENOME REANNOTATION</scope>
    <source>
        <strain evidence="11">ATCC 10895 / CBS 109.51 / FGSC 9923 / NRRL Y-1056</strain>
    </source>
</reference>
<dbReference type="KEGG" id="ago:AGOS_ACR069C"/>
<dbReference type="HOGENOM" id="CLU_009902_5_2_1"/>
<dbReference type="OrthoDB" id="277191at2759"/>
<dbReference type="GO" id="GO:0046872">
    <property type="term" value="F:metal ion binding"/>
    <property type="evidence" value="ECO:0007669"/>
    <property type="project" value="InterPro"/>
</dbReference>
<name>Q75C48_EREGS</name>
<dbReference type="OMA" id="LKYHHSP"/>
<dbReference type="SUPFAM" id="SSF63411">
    <property type="entry name" value="LuxS/MPP-like metallohydrolase"/>
    <property type="match status" value="2"/>
</dbReference>
<comment type="similarity">
    <text evidence="3">Belongs to the peptidase M16 family.</text>
</comment>
<dbReference type="InParanoid" id="Q75C48"/>
<accession>Q75C48</accession>
<comment type="subcellular location">
    <subcellularLocation>
        <location evidence="2">Mitochondrion matrix</location>
    </subcellularLocation>
</comment>
<evidence type="ECO:0000313" key="11">
    <source>
        <dbReference type="Proteomes" id="UP000000591"/>
    </source>
</evidence>
<reference evidence="10 11" key="1">
    <citation type="journal article" date="2004" name="Science">
        <title>The Ashbya gossypii genome as a tool for mapping the ancient Saccharomyces cerevisiae genome.</title>
        <authorList>
            <person name="Dietrich F.S."/>
            <person name="Voegeli S."/>
            <person name="Brachat S."/>
            <person name="Lerch A."/>
            <person name="Gates K."/>
            <person name="Steiner S."/>
            <person name="Mohr C."/>
            <person name="Pohlmann R."/>
            <person name="Luedi P."/>
            <person name="Choi S."/>
            <person name="Wing R.A."/>
            <person name="Flavier A."/>
            <person name="Gaffney T.D."/>
            <person name="Philippsen P."/>
        </authorList>
    </citation>
    <scope>NUCLEOTIDE SEQUENCE [LARGE SCALE GENOMIC DNA]</scope>
    <source>
        <strain evidence="11">ATCC 10895 / CBS 109.51 / FGSC 9923 / NRRL Y-1056</strain>
    </source>
</reference>
<dbReference type="Pfam" id="PF05193">
    <property type="entry name" value="Peptidase_M16_C"/>
    <property type="match status" value="1"/>
</dbReference>
<evidence type="ECO:0000256" key="1">
    <source>
        <dbReference type="ARBA" id="ARBA00002123"/>
    </source>
</evidence>
<dbReference type="STRING" id="284811.Q75C48"/>
<protein>
    <recommendedName>
        <fullName evidence="6">Alpha-MPP</fullName>
    </recommendedName>
    <alternativeName>
        <fullName evidence="7">Inactive zinc metalloprotease alpha</fullName>
    </alternativeName>
</protein>
<dbReference type="EMBL" id="AE016816">
    <property type="protein sequence ID" value="AAS51295.1"/>
    <property type="molecule type" value="Genomic_DNA"/>
</dbReference>
<sequence length="491" mass="54292">MLRCLSGKLPSRIIKCRGYSTEAMAENFELSTLPNGLKVATSNVVGHFSALGMYAGVGTRHEVKNLRGCTNIIDRLAFKSTENMSAVQMAEALERLGGNYQCTSGREYMMYHASVFNRDVEKMLSLMADTVRRPQISEQEVEEQKSAALYDAKGVRHNHEMLLPEMLHEVAYRGEALGVPMATAEEAIRGVSRYHLRDYRNKFYNPQNFVAAFIGVPHEEAVAMASRQFGDMENKYPPHATQPARYIGGMANSLERNNNPSLPEMYHMQIAFESLPIDHPDIYTLATLQTLLGGGGSFSAGGPGKGMYSRLYTNVLNKYHFVDNCMAFHHSYSDSGLFGISISVYPNAARYMAPIIAEELISLLPGGKYKLTEEEVDRAKNQLKSSLLMNLESRLVELEDLGRQILLRGNKIPVAQMISKISEVTPEDCMRVAELVLTGSVENSLSGTGAPTIITQGSESAFGDSLHVLKHYGLGRYDRITQGTGSFGWSA</sequence>
<feature type="domain" description="Peptidase M16 N-terminal" evidence="8">
    <location>
        <begin position="39"/>
        <end position="182"/>
    </location>
</feature>
<dbReference type="AlphaFoldDB" id="Q75C48"/>
<dbReference type="Pfam" id="PF00675">
    <property type="entry name" value="Peptidase_M16"/>
    <property type="match status" value="1"/>
</dbReference>
<dbReference type="PANTHER" id="PTHR11851">
    <property type="entry name" value="METALLOPROTEASE"/>
    <property type="match status" value="1"/>
</dbReference>
<dbReference type="InterPro" id="IPR050361">
    <property type="entry name" value="MPP/UQCRC_Complex"/>
</dbReference>
<dbReference type="GeneID" id="4619596"/>